<evidence type="ECO:0000259" key="9">
    <source>
        <dbReference type="PROSITE" id="PS50011"/>
    </source>
</evidence>
<dbReference type="FunFam" id="1.10.510.10:FF:000060">
    <property type="entry name" value="G-type lectin S-receptor-like serine/threonine-protein kinase"/>
    <property type="match status" value="1"/>
</dbReference>
<dbReference type="PROSITE" id="PS50011">
    <property type="entry name" value="PROTEIN_KINASE_DOM"/>
    <property type="match status" value="1"/>
</dbReference>
<dbReference type="SUPFAM" id="SSF51110">
    <property type="entry name" value="alpha-D-mannose-specific plant lectins"/>
    <property type="match status" value="2"/>
</dbReference>
<dbReference type="Pfam" id="PF01453">
    <property type="entry name" value="B_lectin"/>
    <property type="match status" value="2"/>
</dbReference>
<keyword evidence="12" id="KW-0430">Lectin</keyword>
<dbReference type="SUPFAM" id="SSF56112">
    <property type="entry name" value="Protein kinase-like (PK-like)"/>
    <property type="match status" value="1"/>
</dbReference>
<dbReference type="CDD" id="cd01098">
    <property type="entry name" value="PAN_AP_plant"/>
    <property type="match status" value="1"/>
</dbReference>
<comment type="catalytic activity">
    <reaction evidence="7">
        <text>L-seryl-[protein] + ATP = O-phospho-L-seryl-[protein] + ADP + H(+)</text>
        <dbReference type="Rhea" id="RHEA:17989"/>
        <dbReference type="Rhea" id="RHEA-COMP:9863"/>
        <dbReference type="Rhea" id="RHEA-COMP:11604"/>
        <dbReference type="ChEBI" id="CHEBI:15378"/>
        <dbReference type="ChEBI" id="CHEBI:29999"/>
        <dbReference type="ChEBI" id="CHEBI:30616"/>
        <dbReference type="ChEBI" id="CHEBI:83421"/>
        <dbReference type="ChEBI" id="CHEBI:456216"/>
        <dbReference type="EC" id="2.7.11.1"/>
    </reaction>
</comment>
<dbReference type="FunFam" id="3.30.200.20:FF:000177">
    <property type="entry name" value="Cysteine-rich receptor-like protein kinase 2"/>
    <property type="match status" value="1"/>
</dbReference>
<feature type="domain" description="Protein kinase" evidence="9">
    <location>
        <begin position="655"/>
        <end position="942"/>
    </location>
</feature>
<dbReference type="Pfam" id="PF00954">
    <property type="entry name" value="S_locus_glycop"/>
    <property type="match status" value="1"/>
</dbReference>
<dbReference type="Pfam" id="PF08276">
    <property type="entry name" value="PAN_2"/>
    <property type="match status" value="1"/>
</dbReference>
<evidence type="ECO:0000313" key="13">
    <source>
        <dbReference type="Proteomes" id="UP000250235"/>
    </source>
</evidence>
<dbReference type="InterPro" id="IPR003609">
    <property type="entry name" value="Pan_app"/>
</dbReference>
<dbReference type="PANTHER" id="PTHR32444">
    <property type="entry name" value="BULB-TYPE LECTIN DOMAIN-CONTAINING PROTEIN"/>
    <property type="match status" value="1"/>
</dbReference>
<dbReference type="SMART" id="SM00473">
    <property type="entry name" value="PAN_AP"/>
    <property type="match status" value="1"/>
</dbReference>
<feature type="domain" description="Apple" evidence="11">
    <location>
        <begin position="481"/>
        <end position="564"/>
    </location>
</feature>
<evidence type="ECO:0000256" key="8">
    <source>
        <dbReference type="SAM" id="Phobius"/>
    </source>
</evidence>
<keyword evidence="2" id="KW-0732">Signal</keyword>
<dbReference type="OrthoDB" id="1934880at2759"/>
<dbReference type="SMART" id="SM00108">
    <property type="entry name" value="B_lectin"/>
    <property type="match status" value="2"/>
</dbReference>
<dbReference type="PROSITE" id="PS50948">
    <property type="entry name" value="PAN"/>
    <property type="match status" value="1"/>
</dbReference>
<protein>
    <recommendedName>
        <fullName evidence="1">non-specific serine/threonine protein kinase</fullName>
        <ecNumber evidence="1">2.7.11.1</ecNumber>
    </recommendedName>
</protein>
<feature type="transmembrane region" description="Helical" evidence="8">
    <location>
        <begin position="576"/>
        <end position="596"/>
    </location>
</feature>
<dbReference type="GO" id="GO:0005524">
    <property type="term" value="F:ATP binding"/>
    <property type="evidence" value="ECO:0007669"/>
    <property type="project" value="InterPro"/>
</dbReference>
<dbReference type="CDD" id="cd00028">
    <property type="entry name" value="B_lectin"/>
    <property type="match status" value="2"/>
</dbReference>
<dbReference type="InterPro" id="IPR001480">
    <property type="entry name" value="Bulb-type_lectin_dom"/>
</dbReference>
<evidence type="ECO:0000256" key="3">
    <source>
        <dbReference type="ARBA" id="ARBA00022741"/>
    </source>
</evidence>
<dbReference type="Gene3D" id="3.30.200.20">
    <property type="entry name" value="Phosphorylase Kinase, domain 1"/>
    <property type="match status" value="1"/>
</dbReference>
<dbReference type="InterPro" id="IPR008271">
    <property type="entry name" value="Ser/Thr_kinase_AS"/>
</dbReference>
<evidence type="ECO:0000256" key="6">
    <source>
        <dbReference type="ARBA" id="ARBA00047899"/>
    </source>
</evidence>
<evidence type="ECO:0000313" key="12">
    <source>
        <dbReference type="EMBL" id="KZV53241.1"/>
    </source>
</evidence>
<keyword evidence="13" id="KW-1185">Reference proteome</keyword>
<evidence type="ECO:0000259" key="11">
    <source>
        <dbReference type="PROSITE" id="PS50948"/>
    </source>
</evidence>
<proteinExistence type="predicted"/>
<keyword evidence="12" id="KW-0808">Transferase</keyword>
<dbReference type="InterPro" id="IPR000719">
    <property type="entry name" value="Prot_kinase_dom"/>
</dbReference>
<dbReference type="SMART" id="SM00220">
    <property type="entry name" value="S_TKc"/>
    <property type="match status" value="1"/>
</dbReference>
<dbReference type="FunFam" id="2.90.10.30:FF:000003">
    <property type="entry name" value="Os04g0303100 protein"/>
    <property type="match status" value="1"/>
</dbReference>
<dbReference type="GO" id="GO:0004674">
    <property type="term" value="F:protein serine/threonine kinase activity"/>
    <property type="evidence" value="ECO:0007669"/>
    <property type="project" value="UniProtKB-EC"/>
</dbReference>
<dbReference type="PANTHER" id="PTHR32444:SF198">
    <property type="entry name" value="BULB-TYPE LECTIN DOMAIN-CONTAINING PROTEIN"/>
    <property type="match status" value="1"/>
</dbReference>
<dbReference type="Gene3D" id="1.10.510.10">
    <property type="entry name" value="Transferase(Phosphotransferase) domain 1"/>
    <property type="match status" value="1"/>
</dbReference>
<evidence type="ECO:0000259" key="10">
    <source>
        <dbReference type="PROSITE" id="PS50927"/>
    </source>
</evidence>
<dbReference type="InterPro" id="IPR000858">
    <property type="entry name" value="S_locus_glycoprot_dom"/>
</dbReference>
<dbReference type="AlphaFoldDB" id="A0A2Z7D8Q9"/>
<reference evidence="12 13" key="1">
    <citation type="journal article" date="2015" name="Proc. Natl. Acad. Sci. U.S.A.">
        <title>The resurrection genome of Boea hygrometrica: A blueprint for survival of dehydration.</title>
        <authorList>
            <person name="Xiao L."/>
            <person name="Yang G."/>
            <person name="Zhang L."/>
            <person name="Yang X."/>
            <person name="Zhao S."/>
            <person name="Ji Z."/>
            <person name="Zhou Q."/>
            <person name="Hu M."/>
            <person name="Wang Y."/>
            <person name="Chen M."/>
            <person name="Xu Y."/>
            <person name="Jin H."/>
            <person name="Xiao X."/>
            <person name="Hu G."/>
            <person name="Bao F."/>
            <person name="Hu Y."/>
            <person name="Wan P."/>
            <person name="Li L."/>
            <person name="Deng X."/>
            <person name="Kuang T."/>
            <person name="Xiang C."/>
            <person name="Zhu J.K."/>
            <person name="Oliver M.J."/>
            <person name="He Y."/>
        </authorList>
    </citation>
    <scope>NUCLEOTIDE SEQUENCE [LARGE SCALE GENOMIC DNA]</scope>
    <source>
        <strain evidence="13">cv. XS01</strain>
    </source>
</reference>
<accession>A0A2Z7D8Q9</accession>
<feature type="domain" description="Bulb-type lectin" evidence="10">
    <location>
        <begin position="1"/>
        <end position="109"/>
    </location>
</feature>
<feature type="domain" description="Bulb-type lectin" evidence="10">
    <location>
        <begin position="155"/>
        <end position="278"/>
    </location>
</feature>
<dbReference type="InterPro" id="IPR036426">
    <property type="entry name" value="Bulb-type_lectin_dom_sf"/>
</dbReference>
<dbReference type="Proteomes" id="UP000250235">
    <property type="component" value="Unassembled WGS sequence"/>
</dbReference>
<comment type="catalytic activity">
    <reaction evidence="6">
        <text>L-threonyl-[protein] + ATP = O-phospho-L-threonyl-[protein] + ADP + H(+)</text>
        <dbReference type="Rhea" id="RHEA:46608"/>
        <dbReference type="Rhea" id="RHEA-COMP:11060"/>
        <dbReference type="Rhea" id="RHEA-COMP:11605"/>
        <dbReference type="ChEBI" id="CHEBI:15378"/>
        <dbReference type="ChEBI" id="CHEBI:30013"/>
        <dbReference type="ChEBI" id="CHEBI:30616"/>
        <dbReference type="ChEBI" id="CHEBI:61977"/>
        <dbReference type="ChEBI" id="CHEBI:456216"/>
        <dbReference type="EC" id="2.7.11.1"/>
    </reaction>
</comment>
<dbReference type="EC" id="2.7.11.1" evidence="1"/>
<evidence type="ECO:0000256" key="2">
    <source>
        <dbReference type="ARBA" id="ARBA00022729"/>
    </source>
</evidence>
<dbReference type="PROSITE" id="PS50927">
    <property type="entry name" value="BULB_LECTIN"/>
    <property type="match status" value="2"/>
</dbReference>
<keyword evidence="8" id="KW-0812">Transmembrane</keyword>
<sequence>MLVSSGQYFKLGFFSRPVNSTYRYVGIMYNSIPEMTVIWVANRERPSNDLNGSLQISGDRRFVILDREKEILWSCNVSSCVVNSSAELLDTGNLAGFCGRILNMLQMIPKMKFFTDLSRDEKNTLTSWTSPCDLAPGRFTSPIEPLPIPQLFVWNGFAAAEETLRFDQLLGDSGLKLTKTIVVIHGPANSSYRYVGIMYNVPVMTVIWVANRENPLNDPNGSVQISGDGDLVILDGEKEVVWSSNASNPVANSSVQLLDTGNLVLQDTLNLGVKWQSFEHASDSWLPKMKFLTDPSMNEKIVLTSWRSPSDPALGRFTSTIEPIEIPQLFVWNGQYPYWRSGPWNGHIFTGIPGAEAYYQNGFDSFDVNGFDSFDVVNDNPETAYLTFSSTNVSILRLFALSTSGILQHRAWANGTQEWEVIWSSIGTECDIYGKCGPFGICDARSNPVCSCLQGFVPKIHEEWNAANWTGGCTRETPLQCQNNSSIGGIGKKDGFRMLKRVKLPDHFKRFSASEEDCRNQCSNDCSCIAYAFVSGIGCLRWTGSLIDMQNLPSGDTDVYIRLAHSELAHKKYMKAIIAAIAVLGFIIVLVGIYFFRKRLLKYTAGCKGNHASSDVVADKGYMGEIMLRCDVLGIRLEKLPLFKFEMLAKATDHFHSTNKLGQGGFGPVYKGKLPNGQEVAIKRLVRSSNQGLKEFVTEVEVMSKLQHRNLVKILGCCLECGEKMLVYEYMPCGSLDGYIFDSHKQAFLDWNRRVNIIEGICRGILYLHRDSRLRIIHRDLKAGNILLDEELNPKISDFGTARIFGGNDVQANTTRVVGTRGYMAPEYVSQGRFSEKTDVYSFGVMLLEIVSGKENNSFQLEDQEQMSLIAYAWKQWQEGDISCLIDPVIFDTALEIQMMRYVQVGLLCVQETAKDRPCISIILSMLNNEIAVLPRPMEPAFTADHRPQGTRSSDILIENSSKTLTSTFIEG</sequence>
<dbReference type="GO" id="GO:0048544">
    <property type="term" value="P:recognition of pollen"/>
    <property type="evidence" value="ECO:0007669"/>
    <property type="project" value="InterPro"/>
</dbReference>
<dbReference type="EMBL" id="KQ990520">
    <property type="protein sequence ID" value="KZV53241.1"/>
    <property type="molecule type" value="Genomic_DNA"/>
</dbReference>
<name>A0A2Z7D8Q9_9LAMI</name>
<evidence type="ECO:0000256" key="5">
    <source>
        <dbReference type="ARBA" id="ARBA00023180"/>
    </source>
</evidence>
<dbReference type="PROSITE" id="PS00108">
    <property type="entry name" value="PROTEIN_KINASE_ST"/>
    <property type="match status" value="1"/>
</dbReference>
<dbReference type="InterPro" id="IPR001245">
    <property type="entry name" value="Ser-Thr/Tyr_kinase_cat_dom"/>
</dbReference>
<dbReference type="CDD" id="cd14066">
    <property type="entry name" value="STKc_IRAK"/>
    <property type="match status" value="1"/>
</dbReference>
<keyword evidence="5" id="KW-0325">Glycoprotein</keyword>
<organism evidence="12 13">
    <name type="scientific">Dorcoceras hygrometricum</name>
    <dbReference type="NCBI Taxonomy" id="472368"/>
    <lineage>
        <taxon>Eukaryota</taxon>
        <taxon>Viridiplantae</taxon>
        <taxon>Streptophyta</taxon>
        <taxon>Embryophyta</taxon>
        <taxon>Tracheophyta</taxon>
        <taxon>Spermatophyta</taxon>
        <taxon>Magnoliopsida</taxon>
        <taxon>eudicotyledons</taxon>
        <taxon>Gunneridae</taxon>
        <taxon>Pentapetalae</taxon>
        <taxon>asterids</taxon>
        <taxon>lamiids</taxon>
        <taxon>Lamiales</taxon>
        <taxon>Gesneriaceae</taxon>
        <taxon>Didymocarpoideae</taxon>
        <taxon>Trichosporeae</taxon>
        <taxon>Loxocarpinae</taxon>
        <taxon>Dorcoceras</taxon>
    </lineage>
</organism>
<keyword evidence="12" id="KW-0418">Kinase</keyword>
<keyword evidence="8" id="KW-1133">Transmembrane helix</keyword>
<dbReference type="Gene3D" id="2.90.10.10">
    <property type="entry name" value="Bulb-type lectin domain"/>
    <property type="match status" value="1"/>
</dbReference>
<evidence type="ECO:0000256" key="7">
    <source>
        <dbReference type="ARBA" id="ARBA00048679"/>
    </source>
</evidence>
<dbReference type="Gene3D" id="2.90.10.30">
    <property type="match status" value="1"/>
</dbReference>
<keyword evidence="12" id="KW-0675">Receptor</keyword>
<dbReference type="GO" id="GO:0030246">
    <property type="term" value="F:carbohydrate binding"/>
    <property type="evidence" value="ECO:0007669"/>
    <property type="project" value="UniProtKB-KW"/>
</dbReference>
<dbReference type="Pfam" id="PF07714">
    <property type="entry name" value="PK_Tyr_Ser-Thr"/>
    <property type="match status" value="1"/>
</dbReference>
<keyword evidence="4" id="KW-1015">Disulfide bond</keyword>
<evidence type="ECO:0000256" key="4">
    <source>
        <dbReference type="ARBA" id="ARBA00023157"/>
    </source>
</evidence>
<keyword evidence="3" id="KW-0547">Nucleotide-binding</keyword>
<evidence type="ECO:0000256" key="1">
    <source>
        <dbReference type="ARBA" id="ARBA00012513"/>
    </source>
</evidence>
<keyword evidence="8" id="KW-0472">Membrane</keyword>
<gene>
    <name evidence="12" type="ORF">F511_21498</name>
</gene>
<dbReference type="InterPro" id="IPR011009">
    <property type="entry name" value="Kinase-like_dom_sf"/>
</dbReference>